<dbReference type="PROSITE" id="PS51384">
    <property type="entry name" value="FAD_FR"/>
    <property type="match status" value="1"/>
</dbReference>
<dbReference type="InterPro" id="IPR039261">
    <property type="entry name" value="FNR_nucleotide-bd"/>
</dbReference>
<dbReference type="InterPro" id="IPR013121">
    <property type="entry name" value="Fe_red_NAD-bd_6"/>
</dbReference>
<evidence type="ECO:0000259" key="12">
    <source>
        <dbReference type="PROSITE" id="PS51384"/>
    </source>
</evidence>
<dbReference type="EMBL" id="LK052945">
    <property type="protein sequence ID" value="CDR44878.1"/>
    <property type="molecule type" value="Genomic_DNA"/>
</dbReference>
<feature type="transmembrane region" description="Helical" evidence="11">
    <location>
        <begin position="225"/>
        <end position="242"/>
    </location>
</feature>
<feature type="compositionally biased region" description="Pro residues" evidence="10">
    <location>
        <begin position="585"/>
        <end position="597"/>
    </location>
</feature>
<keyword evidence="8 11" id="KW-0472">Membrane</keyword>
<feature type="transmembrane region" description="Helical" evidence="11">
    <location>
        <begin position="157"/>
        <end position="175"/>
    </location>
</feature>
<evidence type="ECO:0000256" key="9">
    <source>
        <dbReference type="ARBA" id="ARBA00023180"/>
    </source>
</evidence>
<feature type="transmembrane region" description="Helical" evidence="11">
    <location>
        <begin position="309"/>
        <end position="327"/>
    </location>
</feature>
<dbReference type="CDD" id="cd06186">
    <property type="entry name" value="NOX_Duox_like_FAD_NADP"/>
    <property type="match status" value="1"/>
</dbReference>
<keyword evidence="7" id="KW-0406">Ion transport</keyword>
<feature type="domain" description="FAD-binding FR-type" evidence="12">
    <location>
        <begin position="310"/>
        <end position="483"/>
    </location>
</feature>
<dbReference type="InterPro" id="IPR051410">
    <property type="entry name" value="Ferric/Cupric_Reductase"/>
</dbReference>
<dbReference type="SUPFAM" id="SSF52343">
    <property type="entry name" value="Ferredoxin reductase-like, C-terminal NADP-linked domain"/>
    <property type="match status" value="1"/>
</dbReference>
<evidence type="ECO:0000313" key="13">
    <source>
        <dbReference type="EMBL" id="CDR44878.1"/>
    </source>
</evidence>
<dbReference type="InterPro" id="IPR017927">
    <property type="entry name" value="FAD-bd_FR_type"/>
</dbReference>
<reference evidence="13" key="1">
    <citation type="journal article" date="2014" name="Genome Announc.">
        <title>Draft genome sequence of Rhodosporidium toruloides CECT1137, an oleaginous yeast of biotechnological interest.</title>
        <authorList>
            <person name="Morin N."/>
            <person name="Calcas X."/>
            <person name="Devillers H."/>
            <person name="Durrens P."/>
            <person name="Sherman D.J."/>
            <person name="Nicaud J.-M."/>
            <person name="Neuveglise C."/>
        </authorList>
    </citation>
    <scope>NUCLEOTIDE SEQUENCE</scope>
    <source>
        <strain evidence="13">CECT1137</strain>
    </source>
</reference>
<dbReference type="SFLD" id="SFLDG01168">
    <property type="entry name" value="Ferric_reductase_subgroup_(FRE"/>
    <property type="match status" value="1"/>
</dbReference>
<dbReference type="GO" id="GO:0005886">
    <property type="term" value="C:plasma membrane"/>
    <property type="evidence" value="ECO:0007669"/>
    <property type="project" value="TreeGrafter"/>
</dbReference>
<dbReference type="InterPro" id="IPR013130">
    <property type="entry name" value="Fe3_Rdtase_TM_dom"/>
</dbReference>
<evidence type="ECO:0000256" key="2">
    <source>
        <dbReference type="ARBA" id="ARBA00006278"/>
    </source>
</evidence>
<gene>
    <name evidence="13" type="ORF">RHTO0S_10e02366g</name>
</gene>
<evidence type="ECO:0000256" key="3">
    <source>
        <dbReference type="ARBA" id="ARBA00022448"/>
    </source>
</evidence>
<feature type="region of interest" description="Disordered" evidence="10">
    <location>
        <begin position="725"/>
        <end position="749"/>
    </location>
</feature>
<feature type="transmembrane region" description="Helical" evidence="11">
    <location>
        <begin position="262"/>
        <end position="278"/>
    </location>
</feature>
<dbReference type="PANTHER" id="PTHR32361:SF9">
    <property type="entry name" value="FERRIC REDUCTASE TRANSMEMBRANE COMPONENT 3-RELATED"/>
    <property type="match status" value="1"/>
</dbReference>
<evidence type="ECO:0000256" key="5">
    <source>
        <dbReference type="ARBA" id="ARBA00022989"/>
    </source>
</evidence>
<dbReference type="Pfam" id="PF08030">
    <property type="entry name" value="NAD_binding_6"/>
    <property type="match status" value="1"/>
</dbReference>
<feature type="region of interest" description="Disordered" evidence="10">
    <location>
        <begin position="577"/>
        <end position="597"/>
    </location>
</feature>
<dbReference type="AlphaFoldDB" id="A0A061B4K2"/>
<keyword evidence="3" id="KW-0813">Transport</keyword>
<protein>
    <submittedName>
        <fullName evidence="13">RHTO0S10e02366g1_1</fullName>
    </submittedName>
</protein>
<dbReference type="GO" id="GO:0006826">
    <property type="term" value="P:iron ion transport"/>
    <property type="evidence" value="ECO:0007669"/>
    <property type="project" value="TreeGrafter"/>
</dbReference>
<evidence type="ECO:0000256" key="4">
    <source>
        <dbReference type="ARBA" id="ARBA00022692"/>
    </source>
</evidence>
<keyword evidence="6" id="KW-0560">Oxidoreductase</keyword>
<keyword evidence="4 11" id="KW-0812">Transmembrane</keyword>
<keyword evidence="9" id="KW-0325">Glycoprotein</keyword>
<dbReference type="GO" id="GO:0006879">
    <property type="term" value="P:intracellular iron ion homeostasis"/>
    <property type="evidence" value="ECO:0007669"/>
    <property type="project" value="TreeGrafter"/>
</dbReference>
<sequence>MSVCYGPAGIPEPCTGWQIYDSYTTDPVYQRRFTIAWTCTFALAFLVVAPFLARVVATNEWYRSLGGWAGLFGVHEGSQGGYERLEGEGGSTRRQSNLVLPRSVRRFTVAISSLVSSASRFTVPLPALFNRLPTIPGTGASYTPSCYPTRPYLPFSLGKLFSVLLIPAFILATLLPESQLRENPNRFGFLAVACLPPLFILSAKNGPVKWLLGRGWTAVNFLHRWIGRMIVLLVLLHFYFWTIQYSGADRTEFLAGEKQRRGIAALAFLLLITVSSLPPMRRFSYPIFFTLHYVGLIGFLVFLNKHTVYAYPWASWVVAAIYVADLAGRMASMRIRFVEVEPLDGGMVKLSMPGLRGGWRGGQHLSIRLFFVPPALRHGPTVGRLSRIWQDTTHAIRSAVRPFEAHPFSISTAPPHLAANSLAAASTDRGIELYARSCGKRTWTDDLFRFAVSSRSTSADPTRRSPVYLPCLIEGPYGGLPTYSSPALLEDTESVLLVAGGSGMSFVLGVLDELVGRRLQAKKGGRVDVVWVVRQRAHLAWFAERLSEVCDAAKEGKIGLRVVLKVFVTCDETLTATVPTSDSPSPTPPLPPPASSSPLPLPAATIAYIRPSLSSLVTETIDRALAPCGHCFPVCRCGELAAARGEGAGGMCANDEEECVGGCGGVGNARELVVGDEEKDVAEKGEKEEETVDAPKSCCSKRKEPVLATADADEILELPSLAVSTANRPTSSPSCCAPSSSRPSQPSASSCGGCCSRTTGGGCCTGTLEGSKDADEDEKDRAAGRPLRIRTGGLGVIVCGPGHMVAELQNAVATIPLAKQVRIGGVEMHVEQYSV</sequence>
<proteinExistence type="inferred from homology"/>
<accession>A0A061B4K2</accession>
<evidence type="ECO:0000256" key="7">
    <source>
        <dbReference type="ARBA" id="ARBA00023065"/>
    </source>
</evidence>
<evidence type="ECO:0000256" key="10">
    <source>
        <dbReference type="SAM" id="MobiDB-lite"/>
    </source>
</evidence>
<feature type="region of interest" description="Disordered" evidence="10">
    <location>
        <begin position="678"/>
        <end position="697"/>
    </location>
</feature>
<dbReference type="OrthoDB" id="3944240at2759"/>
<evidence type="ECO:0000256" key="11">
    <source>
        <dbReference type="SAM" id="Phobius"/>
    </source>
</evidence>
<feature type="transmembrane region" description="Helical" evidence="11">
    <location>
        <begin position="35"/>
        <end position="57"/>
    </location>
</feature>
<evidence type="ECO:0000256" key="6">
    <source>
        <dbReference type="ARBA" id="ARBA00023002"/>
    </source>
</evidence>
<dbReference type="SFLD" id="SFLDS00052">
    <property type="entry name" value="Ferric_Reductase_Domain"/>
    <property type="match status" value="1"/>
</dbReference>
<dbReference type="Gene3D" id="3.40.50.80">
    <property type="entry name" value="Nucleotide-binding domain of ferredoxin-NADP reductase (FNR) module"/>
    <property type="match status" value="1"/>
</dbReference>
<organism evidence="13">
    <name type="scientific">Rhodotorula toruloides</name>
    <name type="common">Yeast</name>
    <name type="synonym">Rhodosporidium toruloides</name>
    <dbReference type="NCBI Taxonomy" id="5286"/>
    <lineage>
        <taxon>Eukaryota</taxon>
        <taxon>Fungi</taxon>
        <taxon>Dikarya</taxon>
        <taxon>Basidiomycota</taxon>
        <taxon>Pucciniomycotina</taxon>
        <taxon>Microbotryomycetes</taxon>
        <taxon>Sporidiobolales</taxon>
        <taxon>Sporidiobolaceae</taxon>
        <taxon>Rhodotorula</taxon>
    </lineage>
</organism>
<dbReference type="Pfam" id="PF01794">
    <property type="entry name" value="Ferric_reduct"/>
    <property type="match status" value="1"/>
</dbReference>
<dbReference type="GO" id="GO:0000293">
    <property type="term" value="F:ferric-chelate reductase activity"/>
    <property type="evidence" value="ECO:0007669"/>
    <property type="project" value="TreeGrafter"/>
</dbReference>
<feature type="compositionally biased region" description="Low complexity" evidence="10">
    <location>
        <begin position="728"/>
        <end position="749"/>
    </location>
</feature>
<comment type="similarity">
    <text evidence="2">Belongs to the ferric reductase (FRE) family.</text>
</comment>
<feature type="transmembrane region" description="Helical" evidence="11">
    <location>
        <begin position="285"/>
        <end position="303"/>
    </location>
</feature>
<evidence type="ECO:0000256" key="8">
    <source>
        <dbReference type="ARBA" id="ARBA00023136"/>
    </source>
</evidence>
<dbReference type="GO" id="GO:0015677">
    <property type="term" value="P:copper ion import"/>
    <property type="evidence" value="ECO:0007669"/>
    <property type="project" value="TreeGrafter"/>
</dbReference>
<evidence type="ECO:0000256" key="1">
    <source>
        <dbReference type="ARBA" id="ARBA00004141"/>
    </source>
</evidence>
<keyword evidence="5 11" id="KW-1133">Transmembrane helix</keyword>
<dbReference type="PANTHER" id="PTHR32361">
    <property type="entry name" value="FERRIC/CUPRIC REDUCTASE TRANSMEMBRANE COMPONENT"/>
    <property type="match status" value="1"/>
</dbReference>
<comment type="subcellular location">
    <subcellularLocation>
        <location evidence="1">Membrane</location>
        <topology evidence="1">Multi-pass membrane protein</topology>
    </subcellularLocation>
</comment>
<feature type="transmembrane region" description="Helical" evidence="11">
    <location>
        <begin position="187"/>
        <end position="204"/>
    </location>
</feature>
<name>A0A061B4K2_RHOTO</name>